<sequence>MSKIYSMEDAIKKYVNDGDMIYLGGWQGSVPYAAAHEIIRQNKRNLKLIAGASCEVGDHLVAAGCVNEAYISWIGNDATKGSHAIRRAWQEGIPQKLEIYDFNNMAIISMLLGGYYNLPFVPLKGMVGSDMIENNSIVRFTTDPFSNEDNKQIPVVPGIQPDVAILHVQRSDLHGNSHRWGVLSFDHLAGMAAKKVIITCEELVSSDLIRSDPNRTMIPGIKVAAVVHEPWGAHPAHMPGYYEADWDYRLNISGEASRKLETHESYLEEWVYGVKDRKEYLEHYVDRFGYSQLEKLRLKDPILSPSVNYGWR</sequence>
<dbReference type="EMBL" id="BJXX01000061">
    <property type="protein sequence ID" value="GEN34023.1"/>
    <property type="molecule type" value="Genomic_DNA"/>
</dbReference>
<keyword evidence="1" id="KW-0808">Transferase</keyword>
<protein>
    <submittedName>
        <fullName evidence="1">3-oxoadipate--succinyl-CoA transferase subunit A</fullName>
    </submittedName>
</protein>
<dbReference type="SUPFAM" id="SSF100950">
    <property type="entry name" value="NagB/RpiA/CoA transferase-like"/>
    <property type="match status" value="1"/>
</dbReference>
<organism evidence="1 2">
    <name type="scientific">Aneurinibacillus danicus</name>
    <dbReference type="NCBI Taxonomy" id="267746"/>
    <lineage>
        <taxon>Bacteria</taxon>
        <taxon>Bacillati</taxon>
        <taxon>Bacillota</taxon>
        <taxon>Bacilli</taxon>
        <taxon>Bacillales</taxon>
        <taxon>Paenibacillaceae</taxon>
        <taxon>Aneurinibacillus group</taxon>
        <taxon>Aneurinibacillus</taxon>
    </lineage>
</organism>
<dbReference type="Gene3D" id="3.30.30.40">
    <property type="match status" value="1"/>
</dbReference>
<evidence type="ECO:0000313" key="2">
    <source>
        <dbReference type="Proteomes" id="UP000321157"/>
    </source>
</evidence>
<dbReference type="Pfam" id="PF01144">
    <property type="entry name" value="CoA_trans"/>
    <property type="match status" value="1"/>
</dbReference>
<keyword evidence="2" id="KW-1185">Reference proteome</keyword>
<comment type="caution">
    <text evidence="1">The sequence shown here is derived from an EMBL/GenBank/DDBJ whole genome shotgun (WGS) entry which is preliminary data.</text>
</comment>
<dbReference type="SMART" id="SM00882">
    <property type="entry name" value="CoA_trans"/>
    <property type="match status" value="1"/>
</dbReference>
<gene>
    <name evidence="1" type="primary">catI</name>
    <name evidence="1" type="ORF">ADA01nite_14830</name>
</gene>
<dbReference type="GO" id="GO:0008410">
    <property type="term" value="F:CoA-transferase activity"/>
    <property type="evidence" value="ECO:0007669"/>
    <property type="project" value="InterPro"/>
</dbReference>
<name>A0A511V8R6_9BACL</name>
<dbReference type="InterPro" id="IPR004165">
    <property type="entry name" value="CoA_trans_fam_I"/>
</dbReference>
<dbReference type="InterPro" id="IPR037171">
    <property type="entry name" value="NagB/RpiA_transferase-like"/>
</dbReference>
<dbReference type="AlphaFoldDB" id="A0A511V8R6"/>
<evidence type="ECO:0000313" key="1">
    <source>
        <dbReference type="EMBL" id="GEN34023.1"/>
    </source>
</evidence>
<accession>A0A511V8R6</accession>
<dbReference type="Proteomes" id="UP000321157">
    <property type="component" value="Unassembled WGS sequence"/>
</dbReference>
<proteinExistence type="predicted"/>
<dbReference type="Gene3D" id="3.40.1080.10">
    <property type="entry name" value="Glutaconate Coenzyme A-transferase"/>
    <property type="match status" value="1"/>
</dbReference>
<dbReference type="RefSeq" id="WP_170230185.1">
    <property type="nucleotide sequence ID" value="NZ_BJXX01000061.1"/>
</dbReference>
<reference evidence="1 2" key="1">
    <citation type="submission" date="2019-07" db="EMBL/GenBank/DDBJ databases">
        <title>Whole genome shotgun sequence of Aneurinibacillus danicus NBRC 102444.</title>
        <authorList>
            <person name="Hosoyama A."/>
            <person name="Uohara A."/>
            <person name="Ohji S."/>
            <person name="Ichikawa N."/>
        </authorList>
    </citation>
    <scope>NUCLEOTIDE SEQUENCE [LARGE SCALE GENOMIC DNA]</scope>
    <source>
        <strain evidence="1 2">NBRC 102444</strain>
    </source>
</reference>